<dbReference type="EMBL" id="OX596086">
    <property type="protein sequence ID" value="CAM9912845.1"/>
    <property type="molecule type" value="Genomic_DNA"/>
</dbReference>
<reference evidence="1" key="2">
    <citation type="submission" date="2025-03" db="EMBL/GenBank/DDBJ databases">
        <authorList>
            <consortium name="ELIXIR-Norway"/>
            <consortium name="Elixir Norway"/>
        </authorList>
    </citation>
    <scope>NUCLEOTIDE SEQUENCE</scope>
</reference>
<proteinExistence type="predicted"/>
<name>A0AC59YRC9_RANTA</name>
<protein>
    <submittedName>
        <fullName evidence="1">Uncharacterized protein</fullName>
    </submittedName>
</protein>
<evidence type="ECO:0000313" key="1">
    <source>
        <dbReference type="EMBL" id="CAM9912845.1"/>
    </source>
</evidence>
<reference evidence="1" key="1">
    <citation type="submission" date="2023-05" db="EMBL/GenBank/DDBJ databases">
        <authorList>
            <consortium name="ELIXIR-Norway"/>
        </authorList>
    </citation>
    <scope>NUCLEOTIDE SEQUENCE</scope>
</reference>
<accession>A0AC59YRC9</accession>
<dbReference type="Proteomes" id="UP001162501">
    <property type="component" value="Chromosome 2"/>
</dbReference>
<sequence>MWSQGRCQEKLLWVEELKEQRTLLLSRKANTGFPSRGLFFRAQFNIQPGASTALSQMKAFGRMVKG</sequence>
<gene>
    <name evidence="1" type="ORF">MRATA1EN22A_LOCUS9263</name>
</gene>
<organism evidence="1 2">
    <name type="scientific">Rangifer tarandus platyrhynchus</name>
    <name type="common">Svalbard reindeer</name>
    <dbReference type="NCBI Taxonomy" id="3082113"/>
    <lineage>
        <taxon>Eukaryota</taxon>
        <taxon>Metazoa</taxon>
        <taxon>Chordata</taxon>
        <taxon>Craniata</taxon>
        <taxon>Vertebrata</taxon>
        <taxon>Euteleostomi</taxon>
        <taxon>Mammalia</taxon>
        <taxon>Eutheria</taxon>
        <taxon>Laurasiatheria</taxon>
        <taxon>Artiodactyla</taxon>
        <taxon>Ruminantia</taxon>
        <taxon>Pecora</taxon>
        <taxon>Cervidae</taxon>
        <taxon>Odocoileinae</taxon>
        <taxon>Rangifer</taxon>
    </lineage>
</organism>
<evidence type="ECO:0000313" key="2">
    <source>
        <dbReference type="Proteomes" id="UP001162501"/>
    </source>
</evidence>